<feature type="transmembrane region" description="Helical" evidence="2">
    <location>
        <begin position="465"/>
        <end position="486"/>
    </location>
</feature>
<dbReference type="InterPro" id="IPR006675">
    <property type="entry name" value="HDIG_dom"/>
</dbReference>
<feature type="transmembrane region" description="Helical" evidence="2">
    <location>
        <begin position="375"/>
        <end position="393"/>
    </location>
</feature>
<organism evidence="4">
    <name type="scientific">Schlesneria paludicola</name>
    <dbReference type="NCBI Taxonomy" id="360056"/>
    <lineage>
        <taxon>Bacteria</taxon>
        <taxon>Pseudomonadati</taxon>
        <taxon>Planctomycetota</taxon>
        <taxon>Planctomycetia</taxon>
        <taxon>Planctomycetales</taxon>
        <taxon>Planctomycetaceae</taxon>
        <taxon>Schlesneria</taxon>
    </lineage>
</organism>
<feature type="transmembrane region" description="Helical" evidence="2">
    <location>
        <begin position="340"/>
        <end position="363"/>
    </location>
</feature>
<dbReference type="SUPFAM" id="SSF109604">
    <property type="entry name" value="HD-domain/PDEase-like"/>
    <property type="match status" value="1"/>
</dbReference>
<dbReference type="PANTHER" id="PTHR36442:SF1">
    <property type="entry name" value="CYCLIC-DI-AMP PHOSPHODIESTERASE PGPH"/>
    <property type="match status" value="1"/>
</dbReference>
<dbReference type="NCBIfam" id="TIGR00277">
    <property type="entry name" value="HDIG"/>
    <property type="match status" value="1"/>
</dbReference>
<dbReference type="Pfam" id="PF07697">
    <property type="entry name" value="7TMR-HDED"/>
    <property type="match status" value="1"/>
</dbReference>
<protein>
    <submittedName>
        <fullName evidence="4">HDIG domain-containing protein</fullName>
    </submittedName>
</protein>
<dbReference type="Pfam" id="PF07698">
    <property type="entry name" value="7TM-7TMR_HD"/>
    <property type="match status" value="1"/>
</dbReference>
<feature type="transmembrane region" description="Helical" evidence="2">
    <location>
        <begin position="405"/>
        <end position="433"/>
    </location>
</feature>
<feature type="transmembrane region" description="Helical" evidence="2">
    <location>
        <begin position="36"/>
        <end position="54"/>
    </location>
</feature>
<dbReference type="InterPro" id="IPR006674">
    <property type="entry name" value="HD_domain"/>
</dbReference>
<dbReference type="InterPro" id="IPR003607">
    <property type="entry name" value="HD/PDEase_dom"/>
</dbReference>
<dbReference type="InterPro" id="IPR052722">
    <property type="entry name" value="PgpH_phosphodiesterase"/>
</dbReference>
<dbReference type="Pfam" id="PF01966">
    <property type="entry name" value="HD"/>
    <property type="match status" value="1"/>
</dbReference>
<sequence>MRIFSPRRTRNVKAAALTAQTHWTGRLAGQLRNVDVLLRLAVAATFLALLMFVLESWRAPFRYRVGDFAPDGIMARLDFERINQRKTELARLERERLVAPVFRHNVQPLRDLEYQLRSDLFDVAEVHDVTEANAEVRAAFGITGDPANSGVLPEPLLNDWQALQAAIGPRATAERQIDEIVGEFTQFTAPLRVSGILDPQELARRDLTLDAPISILPSSEPLTADSDLTSLPAGEAILTENLKAGGRLARQWNQFPALVPLQPVLERWLIQRAPVTLQFDEAATNQRLKLVRRQTPDVTDQYKRGQLLVAPGSYIDEETIDILRAQYSALERVVTWPERLIRMAMVAALLIVLGGLNAFYLARNEPRLIRQPGRLTVYLAAIVVAVGLSRLLASGSLRAEIVPLLAAVMILAIAYNQVLGALTGFSLSLLLTLSTGGNVGDFVLMMGAMAASVVQLNQVPSRSKLVVVGFWTALGYLFMAWGVAIIDSQRLGRLWTDWYLIADSLSASGWCLATGFLVAGSLPFIEKLFGVVTDISLLELSDISHPLLQELVRRAPGTYNHSIGVATIAETAADAIGANGLLCRVGAYFHDIGKMMKPGYFVENMTPGQPSRHDQLNPAMSTLIIIGHVKDGVDLANQYNLPQPLIDFIEQHHGTTLVEYFFHAANKQALALPEERRPVVEESAFRYPGPKPQSREAGVLMIADAVEGASRTLSEPTPKRIESLVHEITMKRLLDGQFDECSLTMSELAIVEESLTKSLIGIYHGRIKYPEQKPELKAESRADIRIEAKPESRAESKTA</sequence>
<keyword evidence="2" id="KW-1133">Transmembrane helix</keyword>
<feature type="region of interest" description="Disordered" evidence="1">
    <location>
        <begin position="774"/>
        <end position="799"/>
    </location>
</feature>
<dbReference type="AlphaFoldDB" id="A0A7C2NZ01"/>
<name>A0A7C2NZ01_9PLAN</name>
<dbReference type="Gene3D" id="1.10.3210.10">
    <property type="entry name" value="Hypothetical protein af1432"/>
    <property type="match status" value="1"/>
</dbReference>
<feature type="transmembrane region" description="Helical" evidence="2">
    <location>
        <begin position="439"/>
        <end position="456"/>
    </location>
</feature>
<dbReference type="EMBL" id="DSOK01000407">
    <property type="protein sequence ID" value="HEN16731.1"/>
    <property type="molecule type" value="Genomic_DNA"/>
</dbReference>
<feature type="transmembrane region" description="Helical" evidence="2">
    <location>
        <begin position="498"/>
        <end position="519"/>
    </location>
</feature>
<dbReference type="CDD" id="cd00077">
    <property type="entry name" value="HDc"/>
    <property type="match status" value="1"/>
</dbReference>
<keyword evidence="2" id="KW-0812">Transmembrane</keyword>
<dbReference type="PANTHER" id="PTHR36442">
    <property type="entry name" value="CYCLIC-DI-AMP PHOSPHODIESTERASE PGPH"/>
    <property type="match status" value="1"/>
</dbReference>
<reference evidence="4" key="1">
    <citation type="journal article" date="2020" name="mSystems">
        <title>Genome- and Community-Level Interaction Insights into Carbon Utilization and Element Cycling Functions of Hydrothermarchaeota in Hydrothermal Sediment.</title>
        <authorList>
            <person name="Zhou Z."/>
            <person name="Liu Y."/>
            <person name="Xu W."/>
            <person name="Pan J."/>
            <person name="Luo Z.H."/>
            <person name="Li M."/>
        </authorList>
    </citation>
    <scope>NUCLEOTIDE SEQUENCE [LARGE SCALE GENOMIC DNA]</scope>
    <source>
        <strain evidence="4">SpSt-339</strain>
    </source>
</reference>
<evidence type="ECO:0000256" key="1">
    <source>
        <dbReference type="SAM" id="MobiDB-lite"/>
    </source>
</evidence>
<dbReference type="InterPro" id="IPR011621">
    <property type="entry name" value="Metal-dep_PHydrolase_7TM_intra"/>
</dbReference>
<comment type="caution">
    <text evidence="4">The sequence shown here is derived from an EMBL/GenBank/DDBJ whole genome shotgun (WGS) entry which is preliminary data.</text>
</comment>
<feature type="domain" description="HD/PDEase" evidence="3">
    <location>
        <begin position="554"/>
        <end position="718"/>
    </location>
</feature>
<evidence type="ECO:0000313" key="4">
    <source>
        <dbReference type="EMBL" id="HEN16731.1"/>
    </source>
</evidence>
<keyword evidence="2" id="KW-0472">Membrane</keyword>
<accession>A0A7C2NZ01</accession>
<evidence type="ECO:0000256" key="2">
    <source>
        <dbReference type="SAM" id="Phobius"/>
    </source>
</evidence>
<dbReference type="InterPro" id="IPR011624">
    <property type="entry name" value="Metal-dep_PHydrolase_7TM_extra"/>
</dbReference>
<evidence type="ECO:0000259" key="3">
    <source>
        <dbReference type="SMART" id="SM00471"/>
    </source>
</evidence>
<proteinExistence type="predicted"/>
<dbReference type="SMART" id="SM00471">
    <property type="entry name" value="HDc"/>
    <property type="match status" value="1"/>
</dbReference>
<gene>
    <name evidence="4" type="ORF">ENQ76_14820</name>
</gene>